<sequence length="102" mass="11279">MSALRTSRSRRLVTTVVARAIESVTARNLSWTGLRARTAANLATSRPTVRSLPTWTTLSAASVVRRAILPKTVLREVTERAETVARKGTFPRTVTSLATWTW</sequence>
<dbReference type="AlphaFoldDB" id="A0A8K0T3U6"/>
<name>A0A8K0T3U6_9HYPO</name>
<keyword evidence="2" id="KW-1185">Reference proteome</keyword>
<dbReference type="Proteomes" id="UP000813444">
    <property type="component" value="Unassembled WGS sequence"/>
</dbReference>
<evidence type="ECO:0000313" key="1">
    <source>
        <dbReference type="EMBL" id="KAH7326005.1"/>
    </source>
</evidence>
<dbReference type="EMBL" id="JAGPNK010000002">
    <property type="protein sequence ID" value="KAH7326005.1"/>
    <property type="molecule type" value="Genomic_DNA"/>
</dbReference>
<accession>A0A8K0T3U6</accession>
<proteinExistence type="predicted"/>
<comment type="caution">
    <text evidence="1">The sequence shown here is derived from an EMBL/GenBank/DDBJ whole genome shotgun (WGS) entry which is preliminary data.</text>
</comment>
<evidence type="ECO:0000313" key="2">
    <source>
        <dbReference type="Proteomes" id="UP000813444"/>
    </source>
</evidence>
<reference evidence="1" key="1">
    <citation type="journal article" date="2021" name="Nat. Commun.">
        <title>Genetic determinants of endophytism in the Arabidopsis root mycobiome.</title>
        <authorList>
            <person name="Mesny F."/>
            <person name="Miyauchi S."/>
            <person name="Thiergart T."/>
            <person name="Pickel B."/>
            <person name="Atanasova L."/>
            <person name="Karlsson M."/>
            <person name="Huettel B."/>
            <person name="Barry K.W."/>
            <person name="Haridas S."/>
            <person name="Chen C."/>
            <person name="Bauer D."/>
            <person name="Andreopoulos W."/>
            <person name="Pangilinan J."/>
            <person name="LaButti K."/>
            <person name="Riley R."/>
            <person name="Lipzen A."/>
            <person name="Clum A."/>
            <person name="Drula E."/>
            <person name="Henrissat B."/>
            <person name="Kohler A."/>
            <person name="Grigoriev I.V."/>
            <person name="Martin F.M."/>
            <person name="Hacquard S."/>
        </authorList>
    </citation>
    <scope>NUCLEOTIDE SEQUENCE</scope>
    <source>
        <strain evidence="1">MPI-CAGE-CH-0235</strain>
    </source>
</reference>
<protein>
    <submittedName>
        <fullName evidence="1">Uncharacterized protein</fullName>
    </submittedName>
</protein>
<organism evidence="1 2">
    <name type="scientific">Stachybotrys elegans</name>
    <dbReference type="NCBI Taxonomy" id="80388"/>
    <lineage>
        <taxon>Eukaryota</taxon>
        <taxon>Fungi</taxon>
        <taxon>Dikarya</taxon>
        <taxon>Ascomycota</taxon>
        <taxon>Pezizomycotina</taxon>
        <taxon>Sordariomycetes</taxon>
        <taxon>Hypocreomycetidae</taxon>
        <taxon>Hypocreales</taxon>
        <taxon>Stachybotryaceae</taxon>
        <taxon>Stachybotrys</taxon>
    </lineage>
</organism>
<gene>
    <name evidence="1" type="ORF">B0I35DRAFT_368431</name>
</gene>